<proteinExistence type="predicted"/>
<protein>
    <recommendedName>
        <fullName evidence="2">diguanylate cyclase</fullName>
        <ecNumber evidence="2">2.7.7.65</ecNumber>
    </recommendedName>
</protein>
<sequence length="556" mass="62487">MNIFRIDSFRNRLLVLFAGMSFMFGLCITLYIGKTASAQMSQTSGQTLYIAAKSISNTLANSLTEREREMVLLSQSPFFAEADFHNPRVQQQLEQVKKSYKYYAWLGIANTQGQVVVAANHLLEGADVSERPWFIHGVNQVYLGDVHKAVLLAKKIKAINPNEPLRFIDFATPIYDPSTQKIKGVLAAHADWSWASHVLSSSLSENAAQRGIEVFIVNQHGEILYPFKSIGQVQPPAFQANRGHYFLHNWNEKQQYLTTDVAVLSQTKSNLGWHVIIRQPISIALAEVKSLQHKILALGFILSLLLLLLTYKLANKFSRPIELLADSAHAVEKGQEDIQFEAQTSIREIQGLSQSLQSMTDTLLTQKHQLQDANATLEQKVAERTHELQVANVELAHIARYDALTGLHNRRAFNDYLSYLFTQMSRTQQTYAVLLMDIDFFKKVNDTFGHEIGDQVLQRVAEILPTALRITDFVARLGGEEFIALLPVTSLDGAAILAEKIRSTIEQEQIIVNHAISLSIGVSVVQLDDTDMNDAIRRADKNLYMAKQQGRNRVIS</sequence>
<dbReference type="PANTHER" id="PTHR45138">
    <property type="entry name" value="REGULATORY COMPONENTS OF SENSORY TRANSDUCTION SYSTEM"/>
    <property type="match status" value="1"/>
</dbReference>
<dbReference type="PROSITE" id="PS50887">
    <property type="entry name" value="GGDEF"/>
    <property type="match status" value="1"/>
</dbReference>
<keyword evidence="5 8" id="KW-1133">Transmembrane helix</keyword>
<comment type="catalytic activity">
    <reaction evidence="7">
        <text>2 GTP = 3',3'-c-di-GMP + 2 diphosphate</text>
        <dbReference type="Rhea" id="RHEA:24898"/>
        <dbReference type="ChEBI" id="CHEBI:33019"/>
        <dbReference type="ChEBI" id="CHEBI:37565"/>
        <dbReference type="ChEBI" id="CHEBI:58805"/>
        <dbReference type="EC" id="2.7.7.65"/>
    </reaction>
</comment>
<dbReference type="CDD" id="cd12914">
    <property type="entry name" value="PDC1_DGC_like"/>
    <property type="match status" value="1"/>
</dbReference>
<evidence type="ECO:0000259" key="10">
    <source>
        <dbReference type="PROSITE" id="PS50887"/>
    </source>
</evidence>
<dbReference type="NCBIfam" id="TIGR00254">
    <property type="entry name" value="GGDEF"/>
    <property type="match status" value="1"/>
</dbReference>
<dbReference type="EC" id="2.7.7.65" evidence="2"/>
<comment type="subcellular location">
    <subcellularLocation>
        <location evidence="1">Cell membrane</location>
        <topology evidence="1">Multi-pass membrane protein</topology>
    </subcellularLocation>
</comment>
<dbReference type="InterPro" id="IPR043128">
    <property type="entry name" value="Rev_trsase/Diguanyl_cyclase"/>
</dbReference>
<evidence type="ECO:0000256" key="6">
    <source>
        <dbReference type="ARBA" id="ARBA00023136"/>
    </source>
</evidence>
<evidence type="ECO:0000256" key="7">
    <source>
        <dbReference type="ARBA" id="ARBA00034247"/>
    </source>
</evidence>
<keyword evidence="12" id="KW-1185">Reference proteome</keyword>
<dbReference type="Gene3D" id="3.30.70.270">
    <property type="match status" value="1"/>
</dbReference>
<dbReference type="Pfam" id="PF00990">
    <property type="entry name" value="GGDEF"/>
    <property type="match status" value="1"/>
</dbReference>
<evidence type="ECO:0000256" key="5">
    <source>
        <dbReference type="ARBA" id="ARBA00022989"/>
    </source>
</evidence>
<name>A0ABP2TUT5_9GAMM</name>
<dbReference type="SMART" id="SM00267">
    <property type="entry name" value="GGDEF"/>
    <property type="match status" value="1"/>
</dbReference>
<feature type="domain" description="GGDEF" evidence="10">
    <location>
        <begin position="429"/>
        <end position="556"/>
    </location>
</feature>
<dbReference type="InterPro" id="IPR003660">
    <property type="entry name" value="HAMP_dom"/>
</dbReference>
<dbReference type="EMBL" id="APOJ01000032">
    <property type="protein sequence ID" value="ENU25454.1"/>
    <property type="molecule type" value="Genomic_DNA"/>
</dbReference>
<dbReference type="InterPro" id="IPR033479">
    <property type="entry name" value="dCache_1"/>
</dbReference>
<dbReference type="InterPro" id="IPR029787">
    <property type="entry name" value="Nucleotide_cyclase"/>
</dbReference>
<dbReference type="InterPro" id="IPR000160">
    <property type="entry name" value="GGDEF_dom"/>
</dbReference>
<dbReference type="CDD" id="cd01949">
    <property type="entry name" value="GGDEF"/>
    <property type="match status" value="1"/>
</dbReference>
<feature type="domain" description="HAMP" evidence="9">
    <location>
        <begin position="315"/>
        <end position="368"/>
    </location>
</feature>
<evidence type="ECO:0000256" key="3">
    <source>
        <dbReference type="ARBA" id="ARBA00022475"/>
    </source>
</evidence>
<evidence type="ECO:0000256" key="2">
    <source>
        <dbReference type="ARBA" id="ARBA00012528"/>
    </source>
</evidence>
<dbReference type="RefSeq" id="WP_004664529.1">
    <property type="nucleotide sequence ID" value="NZ_BMDV01000004.1"/>
</dbReference>
<evidence type="ECO:0000313" key="11">
    <source>
        <dbReference type="EMBL" id="ENU25454.1"/>
    </source>
</evidence>
<evidence type="ECO:0000256" key="8">
    <source>
        <dbReference type="SAM" id="Phobius"/>
    </source>
</evidence>
<reference evidence="12" key="1">
    <citation type="submission" date="2013-02" db="EMBL/GenBank/DDBJ databases">
        <title>The Genome Sequence of Acinetobacter sp. NIPH 236.</title>
        <authorList>
            <consortium name="The Broad Institute Genome Sequencing Platform"/>
            <consortium name="The Broad Institute Genome Sequencing Center for Infectious Disease"/>
            <person name="Cerqueira G."/>
            <person name="Feldgarden M."/>
            <person name="Courvalin P."/>
            <person name="Perichon B."/>
            <person name="Grillot-Courvalin C."/>
            <person name="Clermont D."/>
            <person name="Rocha E."/>
            <person name="Yoon E.-J."/>
            <person name="Nemec A."/>
            <person name="Walker B."/>
            <person name="Young S.K."/>
            <person name="Zeng Q."/>
            <person name="Gargeya S."/>
            <person name="Fitzgerald M."/>
            <person name="Haas B."/>
            <person name="Abouelleil A."/>
            <person name="Alvarado L."/>
            <person name="Arachchi H.M."/>
            <person name="Berlin A.M."/>
            <person name="Chapman S.B."/>
            <person name="Dewar J."/>
            <person name="Goldberg J."/>
            <person name="Griggs A."/>
            <person name="Gujja S."/>
            <person name="Hansen M."/>
            <person name="Howarth C."/>
            <person name="Imamovic A."/>
            <person name="Larimer J."/>
            <person name="McCowan C."/>
            <person name="Murphy C."/>
            <person name="Neiman D."/>
            <person name="Pearson M."/>
            <person name="Priest M."/>
            <person name="Roberts A."/>
            <person name="Saif S."/>
            <person name="Shea T."/>
            <person name="Sisk P."/>
            <person name="Sykes S."/>
            <person name="Wortman J."/>
            <person name="Nusbaum C."/>
            <person name="Birren B."/>
        </authorList>
    </citation>
    <scope>NUCLEOTIDE SEQUENCE [LARGE SCALE GENOMIC DNA]</scope>
    <source>
        <strain evidence="12">NIPH 236</strain>
    </source>
</reference>
<keyword evidence="4 8" id="KW-0812">Transmembrane</keyword>
<organism evidence="11 12">
    <name type="scientific">Acinetobacter modestus</name>
    <dbReference type="NCBI Taxonomy" id="1776740"/>
    <lineage>
        <taxon>Bacteria</taxon>
        <taxon>Pseudomonadati</taxon>
        <taxon>Pseudomonadota</taxon>
        <taxon>Gammaproteobacteria</taxon>
        <taxon>Moraxellales</taxon>
        <taxon>Moraxellaceae</taxon>
        <taxon>Acinetobacter</taxon>
    </lineage>
</organism>
<dbReference type="Pfam" id="PF02743">
    <property type="entry name" value="dCache_1"/>
    <property type="match status" value="1"/>
</dbReference>
<dbReference type="Gene3D" id="3.30.450.20">
    <property type="entry name" value="PAS domain"/>
    <property type="match status" value="1"/>
</dbReference>
<feature type="transmembrane region" description="Helical" evidence="8">
    <location>
        <begin position="12"/>
        <end position="33"/>
    </location>
</feature>
<keyword evidence="3" id="KW-1003">Cell membrane</keyword>
<comment type="caution">
    <text evidence="11">The sequence shown here is derived from an EMBL/GenBank/DDBJ whole genome shotgun (WGS) entry which is preliminary data.</text>
</comment>
<accession>A0ABP2TUT5</accession>
<reference evidence="11 12" key="2">
    <citation type="journal article" date="2016" name="Int. J. Syst. Evol. Microbiol.">
        <title>Taxonomy of haemolytic and/or proteolytic strains of the genus Acinetobacter with the proposal of Acinetobacter courvalinii sp. nov. (genomic species 14 sensu Bouvet &amp; Jeanjean), Acinetobacter dispersus sp. nov. (genomic species 17), Acinetobacter modestus sp. nov., Acinetobacter proteolyticus sp. nov. and Acinetobacter vivianii sp. nov.</title>
        <authorList>
            <person name="Nemec A."/>
            <person name="Radolfova-Krizova L."/>
            <person name="Maixnerova M."/>
            <person name="Vrestiakova E."/>
            <person name="Jezek P."/>
            <person name="Sedo O."/>
        </authorList>
    </citation>
    <scope>NUCLEOTIDE SEQUENCE [LARGE SCALE GENOMIC DNA]</scope>
    <source>
        <strain evidence="11 12">NIPH 236</strain>
    </source>
</reference>
<gene>
    <name evidence="11" type="ORF">F992_03190</name>
</gene>
<dbReference type="PANTHER" id="PTHR45138:SF9">
    <property type="entry name" value="DIGUANYLATE CYCLASE DGCM-RELATED"/>
    <property type="match status" value="1"/>
</dbReference>
<dbReference type="InterPro" id="IPR050469">
    <property type="entry name" value="Diguanylate_Cyclase"/>
</dbReference>
<keyword evidence="6 8" id="KW-0472">Membrane</keyword>
<evidence type="ECO:0000256" key="4">
    <source>
        <dbReference type="ARBA" id="ARBA00022692"/>
    </source>
</evidence>
<dbReference type="Gene3D" id="6.10.340.10">
    <property type="match status" value="1"/>
</dbReference>
<dbReference type="SUPFAM" id="SSF55073">
    <property type="entry name" value="Nucleotide cyclase"/>
    <property type="match status" value="1"/>
</dbReference>
<evidence type="ECO:0000256" key="1">
    <source>
        <dbReference type="ARBA" id="ARBA00004651"/>
    </source>
</evidence>
<dbReference type="Proteomes" id="UP000013190">
    <property type="component" value="Unassembled WGS sequence"/>
</dbReference>
<dbReference type="GeneID" id="92836533"/>
<evidence type="ECO:0000259" key="9">
    <source>
        <dbReference type="PROSITE" id="PS50885"/>
    </source>
</evidence>
<dbReference type="PROSITE" id="PS50885">
    <property type="entry name" value="HAMP"/>
    <property type="match status" value="1"/>
</dbReference>
<evidence type="ECO:0000313" key="12">
    <source>
        <dbReference type="Proteomes" id="UP000013190"/>
    </source>
</evidence>